<dbReference type="Proteomes" id="UP000799421">
    <property type="component" value="Unassembled WGS sequence"/>
</dbReference>
<sequence length="158" mass="17851">MLCLHLAKRGSTIFFGNPKEFGEFGDPTASAQTHCMDNAKFHRPKAFKAATRATNAMGCTPCCQTLDVSTNKPMISMVAFQEKSYNDDYEYTSSDRRIIFTKAVGHAVRQSRKDCGRPIVSVQGHLSFPLWRRVPRNFNQKRPRLPSQGSVRDPNRVI</sequence>
<dbReference type="AlphaFoldDB" id="A0A6A7BYU2"/>
<dbReference type="EMBL" id="MU005987">
    <property type="protein sequence ID" value="KAF2859865.1"/>
    <property type="molecule type" value="Genomic_DNA"/>
</dbReference>
<gene>
    <name evidence="2" type="ORF">K470DRAFT_287478</name>
</gene>
<accession>A0A6A7BYU2</accession>
<name>A0A6A7BYU2_9PEZI</name>
<evidence type="ECO:0000256" key="1">
    <source>
        <dbReference type="SAM" id="MobiDB-lite"/>
    </source>
</evidence>
<protein>
    <submittedName>
        <fullName evidence="2">Uncharacterized protein</fullName>
    </submittedName>
</protein>
<organism evidence="2 3">
    <name type="scientific">Piedraia hortae CBS 480.64</name>
    <dbReference type="NCBI Taxonomy" id="1314780"/>
    <lineage>
        <taxon>Eukaryota</taxon>
        <taxon>Fungi</taxon>
        <taxon>Dikarya</taxon>
        <taxon>Ascomycota</taxon>
        <taxon>Pezizomycotina</taxon>
        <taxon>Dothideomycetes</taxon>
        <taxon>Dothideomycetidae</taxon>
        <taxon>Capnodiales</taxon>
        <taxon>Piedraiaceae</taxon>
        <taxon>Piedraia</taxon>
    </lineage>
</organism>
<dbReference type="OrthoDB" id="3967856at2759"/>
<evidence type="ECO:0000313" key="3">
    <source>
        <dbReference type="Proteomes" id="UP000799421"/>
    </source>
</evidence>
<evidence type="ECO:0000313" key="2">
    <source>
        <dbReference type="EMBL" id="KAF2859865.1"/>
    </source>
</evidence>
<keyword evidence="3" id="KW-1185">Reference proteome</keyword>
<feature type="region of interest" description="Disordered" evidence="1">
    <location>
        <begin position="139"/>
        <end position="158"/>
    </location>
</feature>
<reference evidence="2" key="1">
    <citation type="journal article" date="2020" name="Stud. Mycol.">
        <title>101 Dothideomycetes genomes: a test case for predicting lifestyles and emergence of pathogens.</title>
        <authorList>
            <person name="Haridas S."/>
            <person name="Albert R."/>
            <person name="Binder M."/>
            <person name="Bloem J."/>
            <person name="Labutti K."/>
            <person name="Salamov A."/>
            <person name="Andreopoulos B."/>
            <person name="Baker S."/>
            <person name="Barry K."/>
            <person name="Bills G."/>
            <person name="Bluhm B."/>
            <person name="Cannon C."/>
            <person name="Castanera R."/>
            <person name="Culley D."/>
            <person name="Daum C."/>
            <person name="Ezra D."/>
            <person name="Gonzalez J."/>
            <person name="Henrissat B."/>
            <person name="Kuo A."/>
            <person name="Liang C."/>
            <person name="Lipzen A."/>
            <person name="Lutzoni F."/>
            <person name="Magnuson J."/>
            <person name="Mondo S."/>
            <person name="Nolan M."/>
            <person name="Ohm R."/>
            <person name="Pangilinan J."/>
            <person name="Park H.-J."/>
            <person name="Ramirez L."/>
            <person name="Alfaro M."/>
            <person name="Sun H."/>
            <person name="Tritt A."/>
            <person name="Yoshinaga Y."/>
            <person name="Zwiers L.-H."/>
            <person name="Turgeon B."/>
            <person name="Goodwin S."/>
            <person name="Spatafora J."/>
            <person name="Crous P."/>
            <person name="Grigoriev I."/>
        </authorList>
    </citation>
    <scope>NUCLEOTIDE SEQUENCE</scope>
    <source>
        <strain evidence="2">CBS 480.64</strain>
    </source>
</reference>
<proteinExistence type="predicted"/>